<evidence type="ECO:0000313" key="3">
    <source>
        <dbReference type="EMBL" id="OQK17122.1"/>
    </source>
</evidence>
<keyword evidence="1" id="KW-0732">Signal</keyword>
<dbReference type="GO" id="GO:0006281">
    <property type="term" value="P:DNA repair"/>
    <property type="evidence" value="ECO:0007669"/>
    <property type="project" value="InterPro"/>
</dbReference>
<dbReference type="GO" id="GO:0015627">
    <property type="term" value="C:type II protein secretion system complex"/>
    <property type="evidence" value="ECO:0007669"/>
    <property type="project" value="TreeGrafter"/>
</dbReference>
<dbReference type="InterPro" id="IPR051675">
    <property type="entry name" value="Endo/Exo/Phosphatase_dom_1"/>
</dbReference>
<dbReference type="OrthoDB" id="7510573at2"/>
<dbReference type="InterPro" id="IPR003583">
    <property type="entry name" value="Hlx-hairpin-Hlx_DNA-bd_motif"/>
</dbReference>
<feature type="chain" id="PRO_5012347837" description="Helix-hairpin-helix DNA-binding motif class 1 domain-containing protein" evidence="1">
    <location>
        <begin position="18"/>
        <end position="96"/>
    </location>
</feature>
<evidence type="ECO:0000259" key="2">
    <source>
        <dbReference type="SMART" id="SM00278"/>
    </source>
</evidence>
<evidence type="ECO:0000313" key="4">
    <source>
        <dbReference type="Proteomes" id="UP000191980"/>
    </source>
</evidence>
<dbReference type="InterPro" id="IPR010994">
    <property type="entry name" value="RuvA_2-like"/>
</dbReference>
<name>A0A1V8M6F8_9GAMM</name>
<dbReference type="InterPro" id="IPR004509">
    <property type="entry name" value="Competence_ComEA_HhH"/>
</dbReference>
<feature type="domain" description="Helix-hairpin-helix DNA-binding motif class 1" evidence="2">
    <location>
        <begin position="29"/>
        <end position="48"/>
    </location>
</feature>
<dbReference type="Proteomes" id="UP000191980">
    <property type="component" value="Unassembled WGS sequence"/>
</dbReference>
<dbReference type="GO" id="GO:0003677">
    <property type="term" value="F:DNA binding"/>
    <property type="evidence" value="ECO:0007669"/>
    <property type="project" value="InterPro"/>
</dbReference>
<dbReference type="STRING" id="1420851.AU255_04265"/>
<protein>
    <recommendedName>
        <fullName evidence="2">Helix-hairpin-helix DNA-binding motif class 1 domain-containing protein</fullName>
    </recommendedName>
</protein>
<gene>
    <name evidence="3" type="ORF">AU255_04265</name>
</gene>
<keyword evidence="4" id="KW-1185">Reference proteome</keyword>
<evidence type="ECO:0000256" key="1">
    <source>
        <dbReference type="SAM" id="SignalP"/>
    </source>
</evidence>
<dbReference type="GO" id="GO:0015628">
    <property type="term" value="P:protein secretion by the type II secretion system"/>
    <property type="evidence" value="ECO:0007669"/>
    <property type="project" value="TreeGrafter"/>
</dbReference>
<dbReference type="SMART" id="SM00278">
    <property type="entry name" value="HhH1"/>
    <property type="match status" value="2"/>
</dbReference>
<dbReference type="Pfam" id="PF12836">
    <property type="entry name" value="HHH_3"/>
    <property type="match status" value="1"/>
</dbReference>
<dbReference type="PANTHER" id="PTHR21180">
    <property type="entry name" value="ENDONUCLEASE/EXONUCLEASE/PHOSPHATASE FAMILY DOMAIN-CONTAINING PROTEIN 1"/>
    <property type="match status" value="1"/>
</dbReference>
<feature type="signal peptide" evidence="1">
    <location>
        <begin position="1"/>
        <end position="17"/>
    </location>
</feature>
<sequence>MRKLLIVLMFLSFSVFAEPIDINKASAKEIATSLNGIGDKKAEEIVDYREKHGDFKSIDELSNVKGIGVKTIEKNRNNIKLKSQEKVKSKEKNTKK</sequence>
<dbReference type="EMBL" id="LPUF01000001">
    <property type="protein sequence ID" value="OQK17122.1"/>
    <property type="molecule type" value="Genomic_DNA"/>
</dbReference>
<proteinExistence type="predicted"/>
<dbReference type="SUPFAM" id="SSF47781">
    <property type="entry name" value="RuvA domain 2-like"/>
    <property type="match status" value="1"/>
</dbReference>
<comment type="caution">
    <text evidence="3">The sequence shown here is derived from an EMBL/GenBank/DDBJ whole genome shotgun (WGS) entry which is preliminary data.</text>
</comment>
<dbReference type="NCBIfam" id="TIGR00426">
    <property type="entry name" value="competence protein ComEA helix-hairpin-helix repeat region"/>
    <property type="match status" value="1"/>
</dbReference>
<organism evidence="3 4">
    <name type="scientific">Methyloprofundus sedimenti</name>
    <dbReference type="NCBI Taxonomy" id="1420851"/>
    <lineage>
        <taxon>Bacteria</taxon>
        <taxon>Pseudomonadati</taxon>
        <taxon>Pseudomonadota</taxon>
        <taxon>Gammaproteobacteria</taxon>
        <taxon>Methylococcales</taxon>
        <taxon>Methylococcaceae</taxon>
        <taxon>Methyloprofundus</taxon>
    </lineage>
</organism>
<reference evidence="3 4" key="1">
    <citation type="submission" date="2015-12" db="EMBL/GenBank/DDBJ databases">
        <authorList>
            <person name="Shamseldin A."/>
            <person name="Moawad H."/>
            <person name="Abd El-Rahim W.M."/>
            <person name="Sadowsky M.J."/>
        </authorList>
    </citation>
    <scope>NUCLEOTIDE SEQUENCE [LARGE SCALE GENOMIC DNA]</scope>
    <source>
        <strain evidence="3 4">WF1</strain>
    </source>
</reference>
<dbReference type="PANTHER" id="PTHR21180:SF32">
    <property type="entry name" value="ENDONUCLEASE_EXONUCLEASE_PHOSPHATASE FAMILY DOMAIN-CONTAINING PROTEIN 1"/>
    <property type="match status" value="1"/>
</dbReference>
<accession>A0A1V8M6F8</accession>
<dbReference type="Gene3D" id="1.10.150.280">
    <property type="entry name" value="AF1531-like domain"/>
    <property type="match status" value="1"/>
</dbReference>
<feature type="domain" description="Helix-hairpin-helix DNA-binding motif class 1" evidence="2">
    <location>
        <begin position="59"/>
        <end position="78"/>
    </location>
</feature>
<dbReference type="RefSeq" id="WP_080521734.1">
    <property type="nucleotide sequence ID" value="NZ_LPUF01000001.1"/>
</dbReference>
<dbReference type="AlphaFoldDB" id="A0A1V8M6F8"/>